<dbReference type="EMBL" id="MEIV01000053">
    <property type="protein sequence ID" value="PIT62039.1"/>
    <property type="molecule type" value="Genomic_DNA"/>
</dbReference>
<protein>
    <submittedName>
        <fullName evidence="1">Uncharacterized protein</fullName>
    </submittedName>
</protein>
<accession>A0A2N9Y3K2</accession>
<organism evidence="1 2">
    <name type="scientific">Snodgrassella alvi</name>
    <dbReference type="NCBI Taxonomy" id="1196083"/>
    <lineage>
        <taxon>Bacteria</taxon>
        <taxon>Pseudomonadati</taxon>
        <taxon>Pseudomonadota</taxon>
        <taxon>Betaproteobacteria</taxon>
        <taxon>Neisseriales</taxon>
        <taxon>Neisseriaceae</taxon>
        <taxon>Snodgrassella</taxon>
    </lineage>
</organism>
<evidence type="ECO:0000313" key="1">
    <source>
        <dbReference type="EMBL" id="PIT62039.1"/>
    </source>
</evidence>
<reference evidence="1 2" key="1">
    <citation type="journal article" date="2017" name="MBio">
        <title>Type VI secretion-mediated competition in the bee gut microbiome.</title>
        <authorList>
            <person name="Steele M.I."/>
            <person name="Kwong W.K."/>
            <person name="Powell J.E."/>
            <person name="Whiteley M."/>
            <person name="Moran N.A."/>
        </authorList>
    </citation>
    <scope>NUCLEOTIDE SEQUENCE [LARGE SCALE GENOMIC DNA]</scope>
    <source>
        <strain evidence="1 2">PEB0171</strain>
    </source>
</reference>
<dbReference type="Proteomes" id="UP000231094">
    <property type="component" value="Unassembled WGS sequence"/>
</dbReference>
<comment type="caution">
    <text evidence="1">The sequence shown here is derived from an EMBL/GenBank/DDBJ whole genome shotgun (WGS) entry which is preliminary data.</text>
</comment>
<dbReference type="AlphaFoldDB" id="A0A2N9Y3K2"/>
<evidence type="ECO:0000313" key="2">
    <source>
        <dbReference type="Proteomes" id="UP000231094"/>
    </source>
</evidence>
<gene>
    <name evidence="1" type="ORF">BHC47_05995</name>
</gene>
<proteinExistence type="predicted"/>
<sequence length="116" mass="13801">MDKQRDDYVESPYEQYHACRALWGMVIIQALQDATEAVARSRNMDRAVKREMGYFRSKSFQNVCTLAEIDISPKLIKAKLRSLRNWKNKYWRKDAKKFLRTGKIKNRTKKQNRTGI</sequence>
<name>A0A2N9Y3K2_9NEIS</name>
<dbReference type="RefSeq" id="WP_100117038.1">
    <property type="nucleotide sequence ID" value="NZ_MEIV01000053.1"/>
</dbReference>